<gene>
    <name evidence="1" type="ORF">BO79DRAFT_183214</name>
</gene>
<protein>
    <submittedName>
        <fullName evidence="1">Uncharacterized protein</fullName>
    </submittedName>
</protein>
<dbReference type="EMBL" id="KZ824592">
    <property type="protein sequence ID" value="RAK83322.1"/>
    <property type="molecule type" value="Genomic_DNA"/>
</dbReference>
<evidence type="ECO:0000313" key="1">
    <source>
        <dbReference type="EMBL" id="RAK83322.1"/>
    </source>
</evidence>
<sequence>MSFLTPIRASTLRLSRPAFAYTTTTTTTTTSPAAAVAALHTSIPRPGLKESDHNRDDLANIYEAEKHDQVKSSKEGKAKWKQEIASDSEASVKADRGEVDSDDNNFGAMQERTKGLPNRDGPVNKTQ</sequence>
<dbReference type="Proteomes" id="UP000249748">
    <property type="component" value="Unassembled WGS sequence"/>
</dbReference>
<accession>A0ACD1HYD6</accession>
<proteinExistence type="predicted"/>
<name>A0ACD1HYD6_9EURO</name>
<keyword evidence="2" id="KW-1185">Reference proteome</keyword>
<reference evidence="1" key="1">
    <citation type="submission" date="2018-02" db="EMBL/GenBank/DDBJ databases">
        <title>The genomes of Aspergillus section Nigri reveals drivers in fungal speciation.</title>
        <authorList>
            <consortium name="DOE Joint Genome Institute"/>
            <person name="Vesth T.C."/>
            <person name="Nybo J."/>
            <person name="Theobald S."/>
            <person name="Brandl J."/>
            <person name="Frisvad J.C."/>
            <person name="Nielsen K.F."/>
            <person name="Lyhne E.K."/>
            <person name="Kogle M.E."/>
            <person name="Kuo A."/>
            <person name="Riley R."/>
            <person name="Clum A."/>
            <person name="Nolan M."/>
            <person name="Lipzen A."/>
            <person name="Salamov A."/>
            <person name="Henrissat B."/>
            <person name="Wiebenga A."/>
            <person name="De vries R.P."/>
            <person name="Grigoriev I.V."/>
            <person name="Mortensen U.H."/>
            <person name="Andersen M.R."/>
            <person name="Baker S.E."/>
        </authorList>
    </citation>
    <scope>NUCLEOTIDE SEQUENCE</scope>
    <source>
        <strain evidence="1">CBS 115574</strain>
    </source>
</reference>
<organism evidence="1 2">
    <name type="scientific">Aspergillus costaricaensis CBS 115574</name>
    <dbReference type="NCBI Taxonomy" id="1448317"/>
    <lineage>
        <taxon>Eukaryota</taxon>
        <taxon>Fungi</taxon>
        <taxon>Dikarya</taxon>
        <taxon>Ascomycota</taxon>
        <taxon>Pezizomycotina</taxon>
        <taxon>Eurotiomycetes</taxon>
        <taxon>Eurotiomycetidae</taxon>
        <taxon>Eurotiales</taxon>
        <taxon>Aspergillaceae</taxon>
        <taxon>Aspergillus</taxon>
        <taxon>Aspergillus subgen. Circumdati</taxon>
    </lineage>
</organism>
<evidence type="ECO:0000313" key="2">
    <source>
        <dbReference type="Proteomes" id="UP000249748"/>
    </source>
</evidence>